<protein>
    <submittedName>
        <fullName evidence="1">Uncharacterized protein</fullName>
    </submittedName>
</protein>
<gene>
    <name evidence="1" type="ORF">AVEN_97834_1</name>
</gene>
<organism evidence="1 2">
    <name type="scientific">Araneus ventricosus</name>
    <name type="common">Orbweaver spider</name>
    <name type="synonym">Epeira ventricosa</name>
    <dbReference type="NCBI Taxonomy" id="182803"/>
    <lineage>
        <taxon>Eukaryota</taxon>
        <taxon>Metazoa</taxon>
        <taxon>Ecdysozoa</taxon>
        <taxon>Arthropoda</taxon>
        <taxon>Chelicerata</taxon>
        <taxon>Arachnida</taxon>
        <taxon>Araneae</taxon>
        <taxon>Araneomorphae</taxon>
        <taxon>Entelegynae</taxon>
        <taxon>Araneoidea</taxon>
        <taxon>Araneidae</taxon>
        <taxon>Araneus</taxon>
    </lineage>
</organism>
<comment type="caution">
    <text evidence="1">The sequence shown here is derived from an EMBL/GenBank/DDBJ whole genome shotgun (WGS) entry which is preliminary data.</text>
</comment>
<dbReference type="EMBL" id="BGPR01065817">
    <property type="protein sequence ID" value="GBO40557.1"/>
    <property type="molecule type" value="Genomic_DNA"/>
</dbReference>
<dbReference type="Proteomes" id="UP000499080">
    <property type="component" value="Unassembled WGS sequence"/>
</dbReference>
<proteinExistence type="predicted"/>
<evidence type="ECO:0000313" key="1">
    <source>
        <dbReference type="EMBL" id="GBO40557.1"/>
    </source>
</evidence>
<keyword evidence="2" id="KW-1185">Reference proteome</keyword>
<reference evidence="1 2" key="1">
    <citation type="journal article" date="2019" name="Sci. Rep.">
        <title>Orb-weaving spider Araneus ventricosus genome elucidates the spidroin gene catalogue.</title>
        <authorList>
            <person name="Kono N."/>
            <person name="Nakamura H."/>
            <person name="Ohtoshi R."/>
            <person name="Moran D.A.P."/>
            <person name="Shinohara A."/>
            <person name="Yoshida Y."/>
            <person name="Fujiwara M."/>
            <person name="Mori M."/>
            <person name="Tomita M."/>
            <person name="Arakawa K."/>
        </authorList>
    </citation>
    <scope>NUCLEOTIDE SEQUENCE [LARGE SCALE GENOMIC DNA]</scope>
</reference>
<evidence type="ECO:0000313" key="2">
    <source>
        <dbReference type="Proteomes" id="UP000499080"/>
    </source>
</evidence>
<dbReference type="AlphaFoldDB" id="A0A4Y2WXH8"/>
<accession>A0A4Y2WXH8</accession>
<sequence>MRRADPTARTDFRRFFFFFFYRFGKLYRESERNVWPSLISAPGQPCTAILLLPRTLPLSGGSKVRRKKLAISQNRYVKFREKGVSVLERTDGRFYGCYSRVIAGTDFINLLDTLHSSNRSIFLLAQKKEARKNRSE</sequence>
<name>A0A4Y2WXH8_ARAVE</name>